<dbReference type="EMBL" id="AMQN01008369">
    <property type="status" value="NOT_ANNOTATED_CDS"/>
    <property type="molecule type" value="Genomic_DNA"/>
</dbReference>
<accession>R7UIV2</accession>
<evidence type="ECO:0000313" key="4">
    <source>
        <dbReference type="Proteomes" id="UP000014760"/>
    </source>
</evidence>
<organism evidence="2">
    <name type="scientific">Capitella teleta</name>
    <name type="common">Polychaete worm</name>
    <dbReference type="NCBI Taxonomy" id="283909"/>
    <lineage>
        <taxon>Eukaryota</taxon>
        <taxon>Metazoa</taxon>
        <taxon>Spiralia</taxon>
        <taxon>Lophotrochozoa</taxon>
        <taxon>Annelida</taxon>
        <taxon>Polychaeta</taxon>
        <taxon>Sedentaria</taxon>
        <taxon>Scolecida</taxon>
        <taxon>Capitellidae</taxon>
        <taxon>Capitella</taxon>
    </lineage>
</organism>
<feature type="chain" id="PRO_5008788064" description="ILEI/PANDER domain-containing protein" evidence="1">
    <location>
        <begin position="20"/>
        <end position="178"/>
    </location>
</feature>
<protein>
    <recommendedName>
        <fullName evidence="5">ILEI/PANDER domain-containing protein</fullName>
    </recommendedName>
</protein>
<dbReference type="EMBL" id="KB302959">
    <property type="protein sequence ID" value="ELU03733.1"/>
    <property type="molecule type" value="Genomic_DNA"/>
</dbReference>
<dbReference type="AlphaFoldDB" id="R7UIV2"/>
<name>R7UIV2_CAPTE</name>
<gene>
    <name evidence="2" type="ORF">CAPTEDRAFT_195860</name>
</gene>
<evidence type="ECO:0000256" key="1">
    <source>
        <dbReference type="SAM" id="SignalP"/>
    </source>
</evidence>
<dbReference type="EMBL" id="AMQN01008370">
    <property type="status" value="NOT_ANNOTATED_CDS"/>
    <property type="molecule type" value="Genomic_DNA"/>
</dbReference>
<dbReference type="HOGENOM" id="CLU_129477_0_0_1"/>
<evidence type="ECO:0008006" key="5">
    <source>
        <dbReference type="Google" id="ProtNLM"/>
    </source>
</evidence>
<reference evidence="2 4" key="2">
    <citation type="journal article" date="2013" name="Nature">
        <title>Insights into bilaterian evolution from three spiralian genomes.</title>
        <authorList>
            <person name="Simakov O."/>
            <person name="Marletaz F."/>
            <person name="Cho S.J."/>
            <person name="Edsinger-Gonzales E."/>
            <person name="Havlak P."/>
            <person name="Hellsten U."/>
            <person name="Kuo D.H."/>
            <person name="Larsson T."/>
            <person name="Lv J."/>
            <person name="Arendt D."/>
            <person name="Savage R."/>
            <person name="Osoegawa K."/>
            <person name="de Jong P."/>
            <person name="Grimwood J."/>
            <person name="Chapman J.A."/>
            <person name="Shapiro H."/>
            <person name="Aerts A."/>
            <person name="Otillar R.P."/>
            <person name="Terry A.Y."/>
            <person name="Boore J.L."/>
            <person name="Grigoriev I.V."/>
            <person name="Lindberg D.R."/>
            <person name="Seaver E.C."/>
            <person name="Weisblat D.A."/>
            <person name="Putnam N.H."/>
            <person name="Rokhsar D.S."/>
        </authorList>
    </citation>
    <scope>NUCLEOTIDE SEQUENCE</scope>
    <source>
        <strain evidence="2 4">I ESC-2004</strain>
    </source>
</reference>
<evidence type="ECO:0000313" key="3">
    <source>
        <dbReference type="EnsemblMetazoa" id="CapteP195860"/>
    </source>
</evidence>
<reference evidence="4" key="1">
    <citation type="submission" date="2012-12" db="EMBL/GenBank/DDBJ databases">
        <authorList>
            <person name="Hellsten U."/>
            <person name="Grimwood J."/>
            <person name="Chapman J.A."/>
            <person name="Shapiro H."/>
            <person name="Aerts A."/>
            <person name="Otillar R.P."/>
            <person name="Terry A.Y."/>
            <person name="Boore J.L."/>
            <person name="Simakov O."/>
            <person name="Marletaz F."/>
            <person name="Cho S.-J."/>
            <person name="Edsinger-Gonzales E."/>
            <person name="Havlak P."/>
            <person name="Kuo D.-H."/>
            <person name="Larsson T."/>
            <person name="Lv J."/>
            <person name="Arendt D."/>
            <person name="Savage R."/>
            <person name="Osoegawa K."/>
            <person name="de Jong P."/>
            <person name="Lindberg D.R."/>
            <person name="Seaver E.C."/>
            <person name="Weisblat D.A."/>
            <person name="Putnam N.H."/>
            <person name="Grigoriev I.V."/>
            <person name="Rokhsar D.S."/>
        </authorList>
    </citation>
    <scope>NUCLEOTIDE SEQUENCE</scope>
    <source>
        <strain evidence="4">I ESC-2004</strain>
    </source>
</reference>
<proteinExistence type="predicted"/>
<dbReference type="EnsemblMetazoa" id="CapteT195860">
    <property type="protein sequence ID" value="CapteP195860"/>
    <property type="gene ID" value="CapteG195860"/>
</dbReference>
<feature type="signal peptide" evidence="1">
    <location>
        <begin position="1"/>
        <end position="19"/>
    </location>
</feature>
<evidence type="ECO:0000313" key="2">
    <source>
        <dbReference type="EMBL" id="ELU03733.1"/>
    </source>
</evidence>
<reference evidence="3" key="3">
    <citation type="submission" date="2015-06" db="UniProtKB">
        <authorList>
            <consortium name="EnsemblMetazoa"/>
        </authorList>
    </citation>
    <scope>IDENTIFICATION</scope>
</reference>
<keyword evidence="4" id="KW-1185">Reference proteome</keyword>
<dbReference type="Proteomes" id="UP000014760">
    <property type="component" value="Unassembled WGS sequence"/>
</dbReference>
<keyword evidence="1" id="KW-0732">Signal</keyword>
<sequence length="178" mass="20242">MTAVLRCLEVTLLLPLIAAQHLHGVGQAPSPECQTRYDALLVNTRRTVALLQDVHAQFDAAQERLKKYMSQCPLQRGFKFVRLGKRDTCLFISWRRGRGRSWGLRGCQAQDPDSTLLVLRPGEQDDFFNYANRFKKRGYELCMIIASKTSGIATEKYIYIGVTQELAGWLCPGVYWSP</sequence>